<gene>
    <name evidence="2" type="ORF">LZZ85_23595</name>
</gene>
<comment type="caution">
    <text evidence="2">The sequence shown here is derived from an EMBL/GenBank/DDBJ whole genome shotgun (WGS) entry which is preliminary data.</text>
</comment>
<name>A0ABS9KY81_9BACT</name>
<dbReference type="Gene3D" id="1.25.40.10">
    <property type="entry name" value="Tetratricopeptide repeat domain"/>
    <property type="match status" value="1"/>
</dbReference>
<proteinExistence type="predicted"/>
<keyword evidence="1" id="KW-0732">Signal</keyword>
<dbReference type="InterPro" id="IPR011990">
    <property type="entry name" value="TPR-like_helical_dom_sf"/>
</dbReference>
<dbReference type="EMBL" id="JAKLTR010000019">
    <property type="protein sequence ID" value="MCG2617301.1"/>
    <property type="molecule type" value="Genomic_DNA"/>
</dbReference>
<dbReference type="RefSeq" id="WP_237875931.1">
    <property type="nucleotide sequence ID" value="NZ_JAKLTR010000019.1"/>
</dbReference>
<reference evidence="2" key="1">
    <citation type="submission" date="2022-01" db="EMBL/GenBank/DDBJ databases">
        <authorList>
            <person name="Jo J.-H."/>
            <person name="Im W.-T."/>
        </authorList>
    </citation>
    <scope>NUCLEOTIDE SEQUENCE</scope>
    <source>
        <strain evidence="2">NA20</strain>
    </source>
</reference>
<protein>
    <submittedName>
        <fullName evidence="2">DUF2911 domain-containing protein</fullName>
    </submittedName>
</protein>
<evidence type="ECO:0000256" key="1">
    <source>
        <dbReference type="SAM" id="SignalP"/>
    </source>
</evidence>
<organism evidence="2 3">
    <name type="scientific">Terrimonas ginsenosidimutans</name>
    <dbReference type="NCBI Taxonomy" id="2908004"/>
    <lineage>
        <taxon>Bacteria</taxon>
        <taxon>Pseudomonadati</taxon>
        <taxon>Bacteroidota</taxon>
        <taxon>Chitinophagia</taxon>
        <taxon>Chitinophagales</taxon>
        <taxon>Chitinophagaceae</taxon>
        <taxon>Terrimonas</taxon>
    </lineage>
</organism>
<dbReference type="InterPro" id="IPR021314">
    <property type="entry name" value="DUF2911"/>
</dbReference>
<dbReference type="Pfam" id="PF11138">
    <property type="entry name" value="DUF2911"/>
    <property type="match status" value="1"/>
</dbReference>
<feature type="signal peptide" evidence="1">
    <location>
        <begin position="1"/>
        <end position="21"/>
    </location>
</feature>
<feature type="chain" id="PRO_5045365879" evidence="1">
    <location>
        <begin position="22"/>
        <end position="277"/>
    </location>
</feature>
<evidence type="ECO:0000313" key="2">
    <source>
        <dbReference type="EMBL" id="MCG2617301.1"/>
    </source>
</evidence>
<accession>A0ABS9KY81</accession>
<keyword evidence="3" id="KW-1185">Reference proteome</keyword>
<dbReference type="SUPFAM" id="SSF48452">
    <property type="entry name" value="TPR-like"/>
    <property type="match status" value="1"/>
</dbReference>
<sequence>MKRLFFSAVAAFILISSNAQLKTPAPSPTQTVKQDFGISSIELSYSRPGIKKRKMYSDIAPAGEVWRTGANNATTLTFGDEVMIGGTRVPAGKYGLLSIPNKKEWTLIISKQTNVTSPAAYKQESDVVRVNVPVTKTKSSVETFTIAFNNVSPSSCELQLSWGNSAVTLPITTDVDSRIMASIDAAMKTDKPPYGQAAQYYMDNGKDLNQALAWYNKAVEQQPDAYWLQHQWANCLAKLGKKQEAISAAQRSKELASKAKNEDYVRMNDKLLAELRK</sequence>
<dbReference type="Proteomes" id="UP001165367">
    <property type="component" value="Unassembled WGS sequence"/>
</dbReference>
<evidence type="ECO:0000313" key="3">
    <source>
        <dbReference type="Proteomes" id="UP001165367"/>
    </source>
</evidence>